<protein>
    <submittedName>
        <fullName evidence="1">Uncharacterized protein</fullName>
    </submittedName>
</protein>
<reference evidence="1 2" key="1">
    <citation type="submission" date="2015-01" db="EMBL/GenBank/DDBJ databases">
        <title>Evolution of Trichinella species and genotypes.</title>
        <authorList>
            <person name="Korhonen P.K."/>
            <person name="Edoardo P."/>
            <person name="Giuseppe L.R."/>
            <person name="Gasser R.B."/>
        </authorList>
    </citation>
    <scope>NUCLEOTIDE SEQUENCE [LARGE SCALE GENOMIC DNA]</scope>
    <source>
        <strain evidence="1">ISS141</strain>
    </source>
</reference>
<proteinExistence type="predicted"/>
<feature type="non-terminal residue" evidence="1">
    <location>
        <position position="1"/>
    </location>
</feature>
<comment type="caution">
    <text evidence="1">The sequence shown here is derived from an EMBL/GenBank/DDBJ whole genome shotgun (WGS) entry which is preliminary data.</text>
</comment>
<evidence type="ECO:0000313" key="2">
    <source>
        <dbReference type="Proteomes" id="UP000054815"/>
    </source>
</evidence>
<dbReference type="EMBL" id="JYDU01000092">
    <property type="protein sequence ID" value="KRX93291.1"/>
    <property type="molecule type" value="Genomic_DNA"/>
</dbReference>
<name>A0A0V0XZM6_TRIPS</name>
<dbReference type="AlphaFoldDB" id="A0A0V0XZM6"/>
<dbReference type="Proteomes" id="UP000054815">
    <property type="component" value="Unassembled WGS sequence"/>
</dbReference>
<accession>A0A0V0XZM6</accession>
<evidence type="ECO:0000313" key="1">
    <source>
        <dbReference type="EMBL" id="KRX93291.1"/>
    </source>
</evidence>
<gene>
    <name evidence="1" type="ORF">T4E_3715</name>
</gene>
<sequence>LTYSEAITMLRKLQRYLFQEHSDLASTLLKMESKLEKTEAKKRMKRSHKSSSYVMERWVGYMEMY</sequence>
<organism evidence="1 2">
    <name type="scientific">Trichinella pseudospiralis</name>
    <name type="common">Parasitic roundworm</name>
    <dbReference type="NCBI Taxonomy" id="6337"/>
    <lineage>
        <taxon>Eukaryota</taxon>
        <taxon>Metazoa</taxon>
        <taxon>Ecdysozoa</taxon>
        <taxon>Nematoda</taxon>
        <taxon>Enoplea</taxon>
        <taxon>Dorylaimia</taxon>
        <taxon>Trichinellida</taxon>
        <taxon>Trichinellidae</taxon>
        <taxon>Trichinella</taxon>
    </lineage>
</organism>